<dbReference type="PANTHER" id="PTHR13027">
    <property type="entry name" value="SAND PROTEIN-RELATED"/>
    <property type="match status" value="1"/>
</dbReference>
<keyword evidence="3" id="KW-0926">Vacuole</keyword>
<reference evidence="6 7" key="1">
    <citation type="journal article" date="2020" name="ISME J.">
        <title>Uncovering the hidden diversity of litter-decomposition mechanisms in mushroom-forming fungi.</title>
        <authorList>
            <person name="Floudas D."/>
            <person name="Bentzer J."/>
            <person name="Ahren D."/>
            <person name="Johansson T."/>
            <person name="Persson P."/>
            <person name="Tunlid A."/>
        </authorList>
    </citation>
    <scope>NUCLEOTIDE SEQUENCE [LARGE SCALE GENOMIC DNA]</scope>
    <source>
        <strain evidence="6 7">CBS 661.87</strain>
    </source>
</reference>
<dbReference type="Proteomes" id="UP000565441">
    <property type="component" value="Unassembled WGS sequence"/>
</dbReference>
<feature type="region of interest" description="Disordered" evidence="4">
    <location>
        <begin position="161"/>
        <end position="189"/>
    </location>
</feature>
<evidence type="ECO:0000259" key="5">
    <source>
        <dbReference type="SMART" id="SM01238"/>
    </source>
</evidence>
<dbReference type="Pfam" id="PF19038">
    <property type="entry name" value="Fuz_longin_3"/>
    <property type="match status" value="1"/>
</dbReference>
<dbReference type="PRINTS" id="PR01546">
    <property type="entry name" value="YEAST73DUF"/>
</dbReference>
<comment type="function">
    <text evidence="3">Required for multiple vacuole delivery pathways including the cytoplasm to vacuole transport (Cvt), autophagy, pexophagy and endocytosis.</text>
</comment>
<keyword evidence="3" id="KW-0472">Membrane</keyword>
<gene>
    <name evidence="6" type="ORF">D9615_002841</name>
</gene>
<comment type="subcellular location">
    <subcellularLocation>
        <location evidence="3">Endosome</location>
        <location evidence="3">Multivesicular body membrane</location>
        <topology evidence="3">Peripheral membrane protein</topology>
    </subcellularLocation>
    <subcellularLocation>
        <location evidence="1 3">Prevacuolar compartment membrane</location>
        <topology evidence="1 3">Peripheral membrane protein</topology>
    </subcellularLocation>
    <subcellularLocation>
        <location evidence="3">Vacuole membrane</location>
        <topology evidence="3">Peripheral membrane protein</topology>
    </subcellularLocation>
</comment>
<proteinExistence type="inferred from homology"/>
<feature type="domain" description="Small ribosomal subunit protein mS41 SAM" evidence="5">
    <location>
        <begin position="505"/>
        <end position="559"/>
    </location>
</feature>
<comment type="similarity">
    <text evidence="3">Belongs to the MON1/SAND family.</text>
</comment>
<evidence type="ECO:0000256" key="1">
    <source>
        <dbReference type="ARBA" id="ARBA00004380"/>
    </source>
</evidence>
<name>A0A8H5M608_9AGAR</name>
<keyword evidence="3" id="KW-0072">Autophagy</keyword>
<dbReference type="Pfam" id="PF09597">
    <property type="entry name" value="SAM_Ribosomal_mS41"/>
    <property type="match status" value="1"/>
</dbReference>
<organism evidence="6 7">
    <name type="scientific">Tricholomella constricta</name>
    <dbReference type="NCBI Taxonomy" id="117010"/>
    <lineage>
        <taxon>Eukaryota</taxon>
        <taxon>Fungi</taxon>
        <taxon>Dikarya</taxon>
        <taxon>Basidiomycota</taxon>
        <taxon>Agaricomycotina</taxon>
        <taxon>Agaricomycetes</taxon>
        <taxon>Agaricomycetidae</taxon>
        <taxon>Agaricales</taxon>
        <taxon>Tricholomatineae</taxon>
        <taxon>Lyophyllaceae</taxon>
        <taxon>Tricholomella</taxon>
    </lineage>
</organism>
<dbReference type="InterPro" id="IPR043970">
    <property type="entry name" value="FUZ/MON1/HPS1_longin_3"/>
</dbReference>
<keyword evidence="3" id="KW-0813">Transport</keyword>
<evidence type="ECO:0000313" key="7">
    <source>
        <dbReference type="Proteomes" id="UP000565441"/>
    </source>
</evidence>
<dbReference type="Pfam" id="PF19036">
    <property type="entry name" value="Fuz_longin_1"/>
    <property type="match status" value="1"/>
</dbReference>
<comment type="caution">
    <text evidence="6">The sequence shown here is derived from an EMBL/GenBank/DDBJ whole genome shotgun (WGS) entry which is preliminary data.</text>
</comment>
<protein>
    <recommendedName>
        <fullName evidence="2 3">Vacuolar fusion protein MON1</fullName>
    </recommendedName>
</protein>
<evidence type="ECO:0000256" key="4">
    <source>
        <dbReference type="SAM" id="MobiDB-lite"/>
    </source>
</evidence>
<dbReference type="GO" id="GO:0000329">
    <property type="term" value="C:fungal-type vacuole membrane"/>
    <property type="evidence" value="ECO:0007669"/>
    <property type="project" value="TreeGrafter"/>
</dbReference>
<evidence type="ECO:0000256" key="2">
    <source>
        <dbReference type="ARBA" id="ARBA00018132"/>
    </source>
</evidence>
<dbReference type="SMART" id="SM01238">
    <property type="entry name" value="IGR"/>
    <property type="match status" value="1"/>
</dbReference>
<keyword evidence="7" id="KW-1185">Reference proteome</keyword>
<evidence type="ECO:0000256" key="3">
    <source>
        <dbReference type="RuleBase" id="RU367048"/>
    </source>
</evidence>
<dbReference type="GO" id="GO:0035658">
    <property type="term" value="C:Mon1-Ccz1 complex"/>
    <property type="evidence" value="ECO:0007669"/>
    <property type="project" value="TreeGrafter"/>
</dbReference>
<dbReference type="InterPro" id="IPR043972">
    <property type="entry name" value="FUZ/MON1/HPS1_longin_1"/>
</dbReference>
<accession>A0A8H5M608</accession>
<dbReference type="GO" id="GO:0032585">
    <property type="term" value="C:multivesicular body membrane"/>
    <property type="evidence" value="ECO:0007669"/>
    <property type="project" value="UniProtKB-SubCell"/>
</dbReference>
<sequence length="597" mass="66792">MLDELESHSCFDHHYITHVHRHGVNLNQCKTRSHLEYLHLQILSIVTAAQLRRIFERRTNFDLRRLLNGAESFLSSLLDRLEFDIAMSTSSLQCLRLDPSLRKRAAEALLPSSKMKDILYIILVAEGKVITLIRPRKHSIHPAGFVNAYISFLRREGGDGAAEHAERSSATMSESGNPGDVPVTSNPTPTQRSIVPPYAACTQSGIALVCISGGGEFDSVRVWCDTVTGRLEKEGILDAIADSCSSGKTQYSVADLGIPGLRHFVYKSRSQVQITAPIFEDPYDNLEDHRRLITLYQTLHDAIHAKSGQEGTLKLQYIRTEKESVMGWITQPFEVYIALSPRLPKTAAVGAANAVARWVKKEEGRLFLRDAPATSIVTHMRKGFLSPRISSGFTMFGQSEKTNLVDSERRVKCTLAAFAREPTKFDKVTAGHARHLSRNSSSIFSMFFNSLGSASRLCAAIPPLTRSVVNRALSRPVPPPRGINDLFSTQALINTPHTAESITTPTEFLKAIGRSVETKVTLEKWEELWKLSGHELKKSGLAVRDRRYILWCMEKYRNGLPIESFAHEPKPKKTIRGWGPAVQNGKRIRSRKMKNKK</sequence>
<keyword evidence="3" id="KW-0967">Endosome</keyword>
<dbReference type="GO" id="GO:0016192">
    <property type="term" value="P:vesicle-mediated transport"/>
    <property type="evidence" value="ECO:0007669"/>
    <property type="project" value="InterPro"/>
</dbReference>
<dbReference type="GO" id="GO:0006914">
    <property type="term" value="P:autophagy"/>
    <property type="evidence" value="ECO:0007669"/>
    <property type="project" value="UniProtKB-UniRule"/>
</dbReference>
<dbReference type="OrthoDB" id="272411at2759"/>
<keyword evidence="3" id="KW-0653">Protein transport</keyword>
<dbReference type="PANTHER" id="PTHR13027:SF7">
    <property type="entry name" value="VACUOLAR FUSION PROTEIN MON1 HOMOLOG"/>
    <property type="match status" value="1"/>
</dbReference>
<dbReference type="InterPro" id="IPR019083">
    <property type="entry name" value="SAM_Ribosomal_mS41"/>
</dbReference>
<dbReference type="InterPro" id="IPR004353">
    <property type="entry name" value="Mon1"/>
</dbReference>
<dbReference type="AlphaFoldDB" id="A0A8H5M608"/>
<dbReference type="EMBL" id="JAACJP010000008">
    <property type="protein sequence ID" value="KAF5382550.1"/>
    <property type="molecule type" value="Genomic_DNA"/>
</dbReference>
<dbReference type="GO" id="GO:0006623">
    <property type="term" value="P:protein targeting to vacuole"/>
    <property type="evidence" value="ECO:0007669"/>
    <property type="project" value="UniProtKB-UniRule"/>
</dbReference>
<evidence type="ECO:0000313" key="6">
    <source>
        <dbReference type="EMBL" id="KAF5382550.1"/>
    </source>
</evidence>